<evidence type="ECO:0000256" key="5">
    <source>
        <dbReference type="ARBA" id="ARBA00023136"/>
    </source>
</evidence>
<dbReference type="RefSeq" id="WP_176946551.1">
    <property type="nucleotide sequence ID" value="NZ_FNCC01000001.1"/>
</dbReference>
<dbReference type="GO" id="GO:0022857">
    <property type="term" value="F:transmembrane transporter activity"/>
    <property type="evidence" value="ECO:0007669"/>
    <property type="project" value="InterPro"/>
</dbReference>
<name>A0A1G7KRT9_9PSEU</name>
<proteinExistence type="predicted"/>
<feature type="transmembrane region" description="Helical" evidence="6">
    <location>
        <begin position="370"/>
        <end position="389"/>
    </location>
</feature>
<feature type="transmembrane region" description="Helical" evidence="6">
    <location>
        <begin position="251"/>
        <end position="271"/>
    </location>
</feature>
<dbReference type="InterPro" id="IPR011701">
    <property type="entry name" value="MFS"/>
</dbReference>
<feature type="transmembrane region" description="Helical" evidence="6">
    <location>
        <begin position="46"/>
        <end position="68"/>
    </location>
</feature>
<feature type="transmembrane region" description="Helical" evidence="6">
    <location>
        <begin position="306"/>
        <end position="325"/>
    </location>
</feature>
<evidence type="ECO:0000256" key="3">
    <source>
        <dbReference type="ARBA" id="ARBA00022692"/>
    </source>
</evidence>
<keyword evidence="4 6" id="KW-1133">Transmembrane helix</keyword>
<keyword evidence="3 6" id="KW-0812">Transmembrane</keyword>
<dbReference type="InterPro" id="IPR036259">
    <property type="entry name" value="MFS_trans_sf"/>
</dbReference>
<keyword evidence="2" id="KW-1003">Cell membrane</keyword>
<evidence type="ECO:0000256" key="6">
    <source>
        <dbReference type="SAM" id="Phobius"/>
    </source>
</evidence>
<gene>
    <name evidence="7" type="ORF">SAMN05216553_101440</name>
</gene>
<organism evidence="7 8">
    <name type="scientific">Lentzea fradiae</name>
    <dbReference type="NCBI Taxonomy" id="200378"/>
    <lineage>
        <taxon>Bacteria</taxon>
        <taxon>Bacillati</taxon>
        <taxon>Actinomycetota</taxon>
        <taxon>Actinomycetes</taxon>
        <taxon>Pseudonocardiales</taxon>
        <taxon>Pseudonocardiaceae</taxon>
        <taxon>Lentzea</taxon>
    </lineage>
</organism>
<feature type="transmembrane region" description="Helical" evidence="6">
    <location>
        <begin position="171"/>
        <end position="190"/>
    </location>
</feature>
<evidence type="ECO:0000313" key="7">
    <source>
        <dbReference type="EMBL" id="SDF39871.1"/>
    </source>
</evidence>
<comment type="subcellular location">
    <subcellularLocation>
        <location evidence="1">Cell membrane</location>
        <topology evidence="1">Multi-pass membrane protein</topology>
    </subcellularLocation>
</comment>
<dbReference type="AlphaFoldDB" id="A0A1G7KRT9"/>
<dbReference type="PANTHER" id="PTHR23513">
    <property type="entry name" value="INTEGRAL MEMBRANE EFFLUX PROTEIN-RELATED"/>
    <property type="match status" value="1"/>
</dbReference>
<dbReference type="Pfam" id="PF07690">
    <property type="entry name" value="MFS_1"/>
    <property type="match status" value="1"/>
</dbReference>
<sequence length="397" mass="40370">MSTRTHTGHGITLLTTATAVSATGNGFGRIAVTFGVLQLPGGTAQGLSVVLACLVVPQVLFVVFGGVLADRVSRFRLLVLSDVVSALAHTGFAAGLWWHASIPVLAAFAAVAGTAQSVSGPAVVGLVPELVPADRLQQANSLVMTAVRGADLAGTALGGFVVTWLGSPATVLLNAASFAVGAALLSFLRLPARVRAESGSVLADLRLGWRELTGRRWLWSTVIVLSATSGVLAATMGVLGPLVALDTWDSVRAWSLIAAASTAGMLCGAAVSARLRPGRPVRAGLLLLPLLAVPLVLLAGGASPWLVAPAMFGAGLATDVFGVLWHTTLQRQVPQDVLARVASYDWLGTMVLAPAGVLVAAPLSTAFGTGPVLVGCAVLVAASSLGALASREVRNLR</sequence>
<feature type="transmembrane region" description="Helical" evidence="6">
    <location>
        <begin position="75"/>
        <end position="98"/>
    </location>
</feature>
<keyword evidence="5 6" id="KW-0472">Membrane</keyword>
<reference evidence="8" key="1">
    <citation type="submission" date="2016-10" db="EMBL/GenBank/DDBJ databases">
        <authorList>
            <person name="Varghese N."/>
            <person name="Submissions S."/>
        </authorList>
    </citation>
    <scope>NUCLEOTIDE SEQUENCE [LARGE SCALE GENOMIC DNA]</scope>
    <source>
        <strain evidence="8">CGMCC 4.3506</strain>
    </source>
</reference>
<dbReference type="PANTHER" id="PTHR23513:SF11">
    <property type="entry name" value="STAPHYLOFERRIN A TRANSPORTER"/>
    <property type="match status" value="1"/>
</dbReference>
<dbReference type="STRING" id="200378.SAMN05216553_101440"/>
<evidence type="ECO:0000313" key="8">
    <source>
        <dbReference type="Proteomes" id="UP000199623"/>
    </source>
</evidence>
<evidence type="ECO:0000256" key="1">
    <source>
        <dbReference type="ARBA" id="ARBA00004651"/>
    </source>
</evidence>
<dbReference type="EMBL" id="FNCC01000001">
    <property type="protein sequence ID" value="SDF39871.1"/>
    <property type="molecule type" value="Genomic_DNA"/>
</dbReference>
<feature type="transmembrane region" description="Helical" evidence="6">
    <location>
        <begin position="283"/>
        <end position="300"/>
    </location>
</feature>
<accession>A0A1G7KRT9</accession>
<feature type="transmembrane region" description="Helical" evidence="6">
    <location>
        <begin position="217"/>
        <end position="239"/>
    </location>
</feature>
<dbReference type="Proteomes" id="UP000199623">
    <property type="component" value="Unassembled WGS sequence"/>
</dbReference>
<keyword evidence="8" id="KW-1185">Reference proteome</keyword>
<protein>
    <submittedName>
        <fullName evidence="7">Predicted arabinose efflux permease, MFS family</fullName>
    </submittedName>
</protein>
<dbReference type="GO" id="GO:0005886">
    <property type="term" value="C:plasma membrane"/>
    <property type="evidence" value="ECO:0007669"/>
    <property type="project" value="UniProtKB-SubCell"/>
</dbReference>
<evidence type="ECO:0000256" key="2">
    <source>
        <dbReference type="ARBA" id="ARBA00022475"/>
    </source>
</evidence>
<dbReference type="SUPFAM" id="SSF103473">
    <property type="entry name" value="MFS general substrate transporter"/>
    <property type="match status" value="1"/>
</dbReference>
<dbReference type="CDD" id="cd06173">
    <property type="entry name" value="MFS_MefA_like"/>
    <property type="match status" value="1"/>
</dbReference>
<evidence type="ECO:0000256" key="4">
    <source>
        <dbReference type="ARBA" id="ARBA00022989"/>
    </source>
</evidence>
<dbReference type="Gene3D" id="1.20.1250.20">
    <property type="entry name" value="MFS general substrate transporter like domains"/>
    <property type="match status" value="1"/>
</dbReference>
<feature type="transmembrane region" description="Helical" evidence="6">
    <location>
        <begin position="346"/>
        <end position="364"/>
    </location>
</feature>